<dbReference type="Proteomes" id="UP000253508">
    <property type="component" value="Unassembled WGS sequence"/>
</dbReference>
<evidence type="ECO:0000256" key="3">
    <source>
        <dbReference type="ARBA" id="ARBA00004947"/>
    </source>
</evidence>
<dbReference type="InterPro" id="IPR005886">
    <property type="entry name" value="UDP_G4E"/>
</dbReference>
<evidence type="ECO:0000256" key="10">
    <source>
        <dbReference type="RuleBase" id="RU366046"/>
    </source>
</evidence>
<dbReference type="NCBIfam" id="NF007956">
    <property type="entry name" value="PRK10675.1"/>
    <property type="match status" value="1"/>
</dbReference>
<evidence type="ECO:0000256" key="5">
    <source>
        <dbReference type="ARBA" id="ARBA00013189"/>
    </source>
</evidence>
<dbReference type="UniPathway" id="UPA00214"/>
<feature type="domain" description="NAD-dependent epimerase/dehydratase" evidence="11">
    <location>
        <begin position="3"/>
        <end position="263"/>
    </location>
</feature>
<keyword evidence="7 10" id="KW-0520">NAD</keyword>
<evidence type="ECO:0000256" key="4">
    <source>
        <dbReference type="ARBA" id="ARBA00007637"/>
    </source>
</evidence>
<keyword evidence="13" id="KW-1185">Reference proteome</keyword>
<dbReference type="InterPro" id="IPR036291">
    <property type="entry name" value="NAD(P)-bd_dom_sf"/>
</dbReference>
<dbReference type="RefSeq" id="WP_114118033.1">
    <property type="nucleotide sequence ID" value="NZ_BMHU01000002.1"/>
</dbReference>
<comment type="cofactor">
    <cofactor evidence="2 10">
        <name>NAD(+)</name>
        <dbReference type="ChEBI" id="CHEBI:57540"/>
    </cofactor>
</comment>
<dbReference type="GO" id="GO:0005829">
    <property type="term" value="C:cytosol"/>
    <property type="evidence" value="ECO:0007669"/>
    <property type="project" value="TreeGrafter"/>
</dbReference>
<dbReference type="GO" id="GO:0006012">
    <property type="term" value="P:galactose metabolic process"/>
    <property type="evidence" value="ECO:0007669"/>
    <property type="project" value="UniProtKB-UniPathway"/>
</dbReference>
<dbReference type="CDD" id="cd05247">
    <property type="entry name" value="UDP_G4E_1_SDR_e"/>
    <property type="match status" value="1"/>
</dbReference>
<evidence type="ECO:0000256" key="6">
    <source>
        <dbReference type="ARBA" id="ARBA00018569"/>
    </source>
</evidence>
<comment type="pathway">
    <text evidence="3 10">Carbohydrate metabolism; galactose metabolism.</text>
</comment>
<dbReference type="GO" id="GO:0003978">
    <property type="term" value="F:UDP-glucose 4-epimerase activity"/>
    <property type="evidence" value="ECO:0007669"/>
    <property type="project" value="UniProtKB-UniRule"/>
</dbReference>
<dbReference type="PRINTS" id="PR01713">
    <property type="entry name" value="NUCEPIMERASE"/>
</dbReference>
<keyword evidence="8" id="KW-0299">Galactose metabolism</keyword>
<keyword evidence="10" id="KW-0119">Carbohydrate metabolism</keyword>
<reference evidence="12 13" key="1">
    <citation type="submission" date="2018-07" db="EMBL/GenBank/DDBJ databases">
        <title>Microbacterium endoborsara sp. nov., a novel actinobacterium isolated from Borszczowia aralocaspica.</title>
        <authorList>
            <person name="An D."/>
        </authorList>
    </citation>
    <scope>NUCLEOTIDE SEQUENCE [LARGE SCALE GENOMIC DNA]</scope>
    <source>
        <strain evidence="12 13">C1.15228</strain>
    </source>
</reference>
<dbReference type="Pfam" id="PF01370">
    <property type="entry name" value="Epimerase"/>
    <property type="match status" value="1"/>
</dbReference>
<dbReference type="Gene3D" id="3.90.25.10">
    <property type="entry name" value="UDP-galactose 4-epimerase, domain 1"/>
    <property type="match status" value="1"/>
</dbReference>
<protein>
    <recommendedName>
        <fullName evidence="6 10">UDP-glucose 4-epimerase</fullName>
        <ecNumber evidence="5 10">5.1.3.2</ecNumber>
    </recommendedName>
</protein>
<evidence type="ECO:0000313" key="12">
    <source>
        <dbReference type="EMBL" id="RCK58429.1"/>
    </source>
</evidence>
<evidence type="ECO:0000256" key="1">
    <source>
        <dbReference type="ARBA" id="ARBA00000083"/>
    </source>
</evidence>
<gene>
    <name evidence="12" type="primary">galE</name>
    <name evidence="12" type="ORF">DTO57_09690</name>
</gene>
<evidence type="ECO:0000256" key="7">
    <source>
        <dbReference type="ARBA" id="ARBA00023027"/>
    </source>
</evidence>
<keyword evidence="9 10" id="KW-0413">Isomerase</keyword>
<dbReference type="OrthoDB" id="9801785at2"/>
<dbReference type="Gene3D" id="3.40.50.720">
    <property type="entry name" value="NAD(P)-binding Rossmann-like Domain"/>
    <property type="match status" value="1"/>
</dbReference>
<comment type="caution">
    <text evidence="12">The sequence shown here is derived from an EMBL/GenBank/DDBJ whole genome shotgun (WGS) entry which is preliminary data.</text>
</comment>
<evidence type="ECO:0000256" key="8">
    <source>
        <dbReference type="ARBA" id="ARBA00023144"/>
    </source>
</evidence>
<dbReference type="EMBL" id="QORO01000003">
    <property type="protein sequence ID" value="RCK58429.1"/>
    <property type="molecule type" value="Genomic_DNA"/>
</dbReference>
<comment type="subunit">
    <text evidence="10">Homodimer.</text>
</comment>
<dbReference type="AlphaFoldDB" id="A0A367XYF1"/>
<evidence type="ECO:0000256" key="9">
    <source>
        <dbReference type="ARBA" id="ARBA00023235"/>
    </source>
</evidence>
<dbReference type="PANTHER" id="PTHR43725">
    <property type="entry name" value="UDP-GLUCOSE 4-EPIMERASE"/>
    <property type="match status" value="1"/>
</dbReference>
<dbReference type="PANTHER" id="PTHR43725:SF47">
    <property type="entry name" value="UDP-GLUCOSE 4-EPIMERASE"/>
    <property type="match status" value="1"/>
</dbReference>
<dbReference type="EC" id="5.1.3.2" evidence="5 10"/>
<dbReference type="NCBIfam" id="TIGR01179">
    <property type="entry name" value="galE"/>
    <property type="match status" value="1"/>
</dbReference>
<evidence type="ECO:0000313" key="13">
    <source>
        <dbReference type="Proteomes" id="UP000253508"/>
    </source>
</evidence>
<proteinExistence type="inferred from homology"/>
<evidence type="ECO:0000259" key="11">
    <source>
        <dbReference type="Pfam" id="PF01370"/>
    </source>
</evidence>
<comment type="catalytic activity">
    <reaction evidence="1 10">
        <text>UDP-alpha-D-glucose = UDP-alpha-D-galactose</text>
        <dbReference type="Rhea" id="RHEA:22168"/>
        <dbReference type="ChEBI" id="CHEBI:58885"/>
        <dbReference type="ChEBI" id="CHEBI:66914"/>
        <dbReference type="EC" id="5.1.3.2"/>
    </reaction>
</comment>
<comment type="similarity">
    <text evidence="4 10">Belongs to the NAD(P)-dependent epimerase/dehydratase family.</text>
</comment>
<accession>A0A367XYF1</accession>
<sequence length="339" mass="36285">MRVLLAGGAGYVGTHTAIALIEAGHEPVLLDDLSNTSAVVTERIAEITGTSIPLVTGDAADDEVVESAFDAHGPFDAIIHFAALKAVGESVQKPLEYYANNLDTTYALLRVGLARGISSFVFSSTGTVYSDPADLPFTEEATRNLVALSNPYSKSKLMNEVALTDIQKANPEINVTLLRYFNPVGAHESGLVGEDPKGIPNNLMPFVARVAVGKLPEIGIFGNDYDTPDGTGQRDYIHVVDLAEGHVKALEKAEAGLVSYNLGTGNPVSVLELVASFEKAAGKELPKAIKPRREGDLAATYCTPAKAERELGWKATRTIDDMTRDVWNWQQKNPGGYEG</sequence>
<organism evidence="12 13">
    <name type="scientific">Microbacterium sorbitolivorans</name>
    <dbReference type="NCBI Taxonomy" id="1867410"/>
    <lineage>
        <taxon>Bacteria</taxon>
        <taxon>Bacillati</taxon>
        <taxon>Actinomycetota</taxon>
        <taxon>Actinomycetes</taxon>
        <taxon>Micrococcales</taxon>
        <taxon>Microbacteriaceae</taxon>
        <taxon>Microbacterium</taxon>
    </lineage>
</organism>
<dbReference type="InterPro" id="IPR001509">
    <property type="entry name" value="Epimerase_deHydtase"/>
</dbReference>
<evidence type="ECO:0000256" key="2">
    <source>
        <dbReference type="ARBA" id="ARBA00001911"/>
    </source>
</evidence>
<name>A0A367XYF1_9MICO</name>
<dbReference type="SUPFAM" id="SSF51735">
    <property type="entry name" value="NAD(P)-binding Rossmann-fold domains"/>
    <property type="match status" value="1"/>
</dbReference>